<dbReference type="SUPFAM" id="SSF55729">
    <property type="entry name" value="Acyl-CoA N-acyltransferases (Nat)"/>
    <property type="match status" value="1"/>
</dbReference>
<dbReference type="AlphaFoldDB" id="A0A916JNF1"/>
<dbReference type="InterPro" id="IPR016181">
    <property type="entry name" value="Acyl_CoA_acyltransferase"/>
</dbReference>
<dbReference type="PROSITE" id="PS51186">
    <property type="entry name" value="GNAT"/>
    <property type="match status" value="1"/>
</dbReference>
<keyword evidence="2" id="KW-0808">Transferase</keyword>
<dbReference type="PANTHER" id="PTHR43415">
    <property type="entry name" value="SPERMIDINE N(1)-ACETYLTRANSFERASE"/>
    <property type="match status" value="1"/>
</dbReference>
<accession>A0A916JNF1</accession>
<gene>
    <name evidence="2" type="primary">speG</name>
    <name evidence="2" type="ORF">CRYO30217_02508</name>
</gene>
<dbReference type="Proteomes" id="UP000683507">
    <property type="component" value="Chromosome"/>
</dbReference>
<dbReference type="KEGG" id="ptan:CRYO30217_02508"/>
<keyword evidence="3" id="KW-1185">Reference proteome</keyword>
<dbReference type="RefSeq" id="WP_258542731.1">
    <property type="nucleotide sequence ID" value="NZ_OU015584.1"/>
</dbReference>
<name>A0A916JNF1_9FLAO</name>
<dbReference type="PANTHER" id="PTHR43415:SF3">
    <property type="entry name" value="GNAT-FAMILY ACETYLTRANSFERASE"/>
    <property type="match status" value="1"/>
</dbReference>
<protein>
    <submittedName>
        <fullName evidence="2">Spermidine N(1)-acetyltransferase</fullName>
        <ecNumber evidence="2">2.3.1.57</ecNumber>
    </submittedName>
</protein>
<evidence type="ECO:0000259" key="1">
    <source>
        <dbReference type="PROSITE" id="PS51186"/>
    </source>
</evidence>
<feature type="domain" description="N-acetyltransferase" evidence="1">
    <location>
        <begin position="7"/>
        <end position="172"/>
    </location>
</feature>
<dbReference type="GO" id="GO:0004145">
    <property type="term" value="F:diamine N-acetyltransferase activity"/>
    <property type="evidence" value="ECO:0007669"/>
    <property type="project" value="UniProtKB-EC"/>
</dbReference>
<dbReference type="Pfam" id="PF13302">
    <property type="entry name" value="Acetyltransf_3"/>
    <property type="match status" value="1"/>
</dbReference>
<organism evidence="2 3">
    <name type="scientific">Parvicella tangerina</name>
    <dbReference type="NCBI Taxonomy" id="2829795"/>
    <lineage>
        <taxon>Bacteria</taxon>
        <taxon>Pseudomonadati</taxon>
        <taxon>Bacteroidota</taxon>
        <taxon>Flavobacteriia</taxon>
        <taxon>Flavobacteriales</taxon>
        <taxon>Parvicellaceae</taxon>
        <taxon>Parvicella</taxon>
    </lineage>
</organism>
<keyword evidence="2" id="KW-0012">Acyltransferase</keyword>
<reference evidence="2" key="1">
    <citation type="submission" date="2021-04" db="EMBL/GenBank/DDBJ databases">
        <authorList>
            <person name="Rodrigo-Torres L."/>
            <person name="Arahal R. D."/>
            <person name="Lucena T."/>
        </authorList>
    </citation>
    <scope>NUCLEOTIDE SEQUENCE</scope>
    <source>
        <strain evidence="2">AS29M-1</strain>
    </source>
</reference>
<dbReference type="EC" id="2.3.1.57" evidence="2"/>
<evidence type="ECO:0000313" key="2">
    <source>
        <dbReference type="EMBL" id="CAG5084575.1"/>
    </source>
</evidence>
<dbReference type="InterPro" id="IPR000182">
    <property type="entry name" value="GNAT_dom"/>
</dbReference>
<evidence type="ECO:0000313" key="3">
    <source>
        <dbReference type="Proteomes" id="UP000683507"/>
    </source>
</evidence>
<dbReference type="Gene3D" id="3.40.630.30">
    <property type="match status" value="1"/>
</dbReference>
<proteinExistence type="predicted"/>
<dbReference type="EMBL" id="OU015584">
    <property type="protein sequence ID" value="CAG5084575.1"/>
    <property type="molecule type" value="Genomic_DNA"/>
</dbReference>
<sequence length="172" mass="19957">MLENDRIKLRGVEPEDVDYLFMAENDTSLWQVSETLIPFTRHTLQKYAESVHDLHSQGQYRFIIEHIRTGTPVGMIDLFDYNQIHRRAGVGIVVSDKEFLNKGIAKDSLLILLKYAKSVLKLNQLYCSMHASNQISLELFESVGFSRVGERKEWFKTDSGWESELLYQLLLT</sequence>